<dbReference type="CTD" id="4477"/>
<evidence type="ECO:0000256" key="1">
    <source>
        <dbReference type="ARBA" id="ARBA00004613"/>
    </source>
</evidence>
<sequence>MKVKSLGSATEAGLSNAFGVHISSQIAPDTGHAPTGIDRAVLGCLFILTTFVASCNTFHCSTFLYTCENGPPTECKDSDGVSHPINSTWMTKNCENCTCNEVWMKCCSIITIPVNYNTTKCHAVFHQDNCTYSVVEREDPEKSCDVGDWILL</sequence>
<evidence type="ECO:0000313" key="7">
    <source>
        <dbReference type="Proteomes" id="UP000515203"/>
    </source>
</evidence>
<dbReference type="AlphaFoldDB" id="A0A6P3V8V4"/>
<dbReference type="PANTHER" id="PTHR10500:SF8">
    <property type="entry name" value="BETA-MICROSEMINOPROTEIN"/>
    <property type="match status" value="1"/>
</dbReference>
<dbReference type="GO" id="GO:0005576">
    <property type="term" value="C:extracellular region"/>
    <property type="evidence" value="ECO:0007669"/>
    <property type="project" value="UniProtKB-SubCell"/>
</dbReference>
<evidence type="ECO:0000313" key="8">
    <source>
        <dbReference type="RefSeq" id="XP_012368647.1"/>
    </source>
</evidence>
<evidence type="ECO:0000256" key="6">
    <source>
        <dbReference type="RuleBase" id="RU364124"/>
    </source>
</evidence>
<dbReference type="Proteomes" id="UP000515203">
    <property type="component" value="Unplaced"/>
</dbReference>
<evidence type="ECO:0000256" key="2">
    <source>
        <dbReference type="ARBA" id="ARBA00010352"/>
    </source>
</evidence>
<keyword evidence="7" id="KW-1185">Reference proteome</keyword>
<dbReference type="FunCoup" id="A0A6P3V8V4">
    <property type="interactions" value="8"/>
</dbReference>
<dbReference type="PANTHER" id="PTHR10500">
    <property type="entry name" value="BETA-MICROSEMINOPROTEIN"/>
    <property type="match status" value="1"/>
</dbReference>
<dbReference type="Gene3D" id="2.10.70.10">
    <property type="entry name" value="Complement Module, domain 1"/>
    <property type="match status" value="1"/>
</dbReference>
<comment type="similarity">
    <text evidence="2 6">Belongs to the beta-microseminoprotein family.</text>
</comment>
<dbReference type="Gene3D" id="2.20.25.590">
    <property type="match status" value="1"/>
</dbReference>
<reference evidence="8" key="1">
    <citation type="submission" date="2025-08" db="UniProtKB">
        <authorList>
            <consortium name="RefSeq"/>
        </authorList>
    </citation>
    <scope>IDENTIFICATION</scope>
</reference>
<dbReference type="RefSeq" id="XP_012368647.1">
    <property type="nucleotide sequence ID" value="XM_012513193.1"/>
</dbReference>
<keyword evidence="4" id="KW-0732">Signal</keyword>
<dbReference type="GeneID" id="105741244"/>
<dbReference type="OrthoDB" id="6076852at2759"/>
<evidence type="ECO:0000256" key="4">
    <source>
        <dbReference type="ARBA" id="ARBA00022729"/>
    </source>
</evidence>
<gene>
    <name evidence="8" type="primary">Msmb</name>
</gene>
<name>A0A6P3V8V4_OCTDE</name>
<evidence type="ECO:0000256" key="5">
    <source>
        <dbReference type="ARBA" id="ARBA00023157"/>
    </source>
</evidence>
<dbReference type="Pfam" id="PF05825">
    <property type="entry name" value="PSP94"/>
    <property type="match status" value="1"/>
</dbReference>
<organism evidence="7 8">
    <name type="scientific">Octodon degus</name>
    <name type="common">Degu</name>
    <name type="synonym">Sciurus degus</name>
    <dbReference type="NCBI Taxonomy" id="10160"/>
    <lineage>
        <taxon>Eukaryota</taxon>
        <taxon>Metazoa</taxon>
        <taxon>Chordata</taxon>
        <taxon>Craniata</taxon>
        <taxon>Vertebrata</taxon>
        <taxon>Euteleostomi</taxon>
        <taxon>Mammalia</taxon>
        <taxon>Eutheria</taxon>
        <taxon>Euarchontoglires</taxon>
        <taxon>Glires</taxon>
        <taxon>Rodentia</taxon>
        <taxon>Hystricomorpha</taxon>
        <taxon>Octodontidae</taxon>
        <taxon>Octodon</taxon>
    </lineage>
</organism>
<proteinExistence type="inferred from homology"/>
<dbReference type="InParanoid" id="A0A6P3V8V4"/>
<protein>
    <recommendedName>
        <fullName evidence="6">Beta-microseminoprotein</fullName>
    </recommendedName>
</protein>
<keyword evidence="5" id="KW-1015">Disulfide bond</keyword>
<dbReference type="InterPro" id="IPR008735">
    <property type="entry name" value="PSP94"/>
</dbReference>
<accession>A0A6P3V8V4</accession>
<evidence type="ECO:0000256" key="3">
    <source>
        <dbReference type="ARBA" id="ARBA00022525"/>
    </source>
</evidence>
<comment type="subcellular location">
    <subcellularLocation>
        <location evidence="1 6">Secreted</location>
    </subcellularLocation>
</comment>
<keyword evidence="3 6" id="KW-0964">Secreted</keyword>